<dbReference type="Proteomes" id="UP001358417">
    <property type="component" value="Unassembled WGS sequence"/>
</dbReference>
<proteinExistence type="predicted"/>
<comment type="caution">
    <text evidence="1">The sequence shown here is derived from an EMBL/GenBank/DDBJ whole genome shotgun (WGS) entry which is preliminary data.</text>
</comment>
<dbReference type="EMBL" id="JAVRRD010000006">
    <property type="protein sequence ID" value="KAK5057739.1"/>
    <property type="molecule type" value="Genomic_DNA"/>
</dbReference>
<evidence type="ECO:0000313" key="1">
    <source>
        <dbReference type="EMBL" id="KAK5057739.1"/>
    </source>
</evidence>
<dbReference type="GeneID" id="89979890"/>
<dbReference type="RefSeq" id="XP_064708857.1">
    <property type="nucleotide sequence ID" value="XM_064855268.1"/>
</dbReference>
<dbReference type="AlphaFoldDB" id="A0AAV9NL82"/>
<accession>A0AAV9NL82</accession>
<protein>
    <submittedName>
        <fullName evidence="1">Uncharacterized protein</fullName>
    </submittedName>
</protein>
<name>A0AAV9NL82_9EURO</name>
<evidence type="ECO:0000313" key="2">
    <source>
        <dbReference type="Proteomes" id="UP001358417"/>
    </source>
</evidence>
<sequence length="383" mass="43972">MILVAQNHVPKISWPPEAVNKLLEFVDENKGEDGVLIRGAVMTFSSWAERLREQYAQVPAFGRRLQAKNVESKLKSLWTTYKAGKYGKKAPLKHFYMLGTGALDMEKLKKQQEKYLISQEDSIYVEGLSGIIQQRPVGQACVLKSLIGYTVNLWCLYPTLEHKGFFKDLKDPELDDFIDQLYGPNILSIVPPGRRANPVWALEKLHATRVSESRRMANEMVQYLPFFVPDMSTAVWDTLMGEALISLPLTTGPTEEYRRQFTWADLSDAAVKIAGSRLKRLLESLYRDALDFRFETYMDNSVEYKFNFPTFTDVYQNEQHIAATTDEEFPHGHVLLGYWPMIRKRYRDKPGPFEGEWKKHSDGVAIFMDPSTKDLPQGAFNHG</sequence>
<keyword evidence="2" id="KW-1185">Reference proteome</keyword>
<reference evidence="1 2" key="1">
    <citation type="submission" date="2023-08" db="EMBL/GenBank/DDBJ databases">
        <title>Black Yeasts Isolated from many extreme environments.</title>
        <authorList>
            <person name="Coleine C."/>
            <person name="Stajich J.E."/>
            <person name="Selbmann L."/>
        </authorList>
    </citation>
    <scope>NUCLEOTIDE SEQUENCE [LARGE SCALE GENOMIC DNA]</scope>
    <source>
        <strain evidence="1 2">CCFEE 5792</strain>
    </source>
</reference>
<organism evidence="1 2">
    <name type="scientific">Exophiala bonariae</name>
    <dbReference type="NCBI Taxonomy" id="1690606"/>
    <lineage>
        <taxon>Eukaryota</taxon>
        <taxon>Fungi</taxon>
        <taxon>Dikarya</taxon>
        <taxon>Ascomycota</taxon>
        <taxon>Pezizomycotina</taxon>
        <taxon>Eurotiomycetes</taxon>
        <taxon>Chaetothyriomycetidae</taxon>
        <taxon>Chaetothyriales</taxon>
        <taxon>Herpotrichiellaceae</taxon>
        <taxon>Exophiala</taxon>
    </lineage>
</organism>
<gene>
    <name evidence="1" type="ORF">LTR84_011740</name>
</gene>